<feature type="domain" description="Protein kinase" evidence="4">
    <location>
        <begin position="492"/>
        <end position="755"/>
    </location>
</feature>
<dbReference type="SMART" id="SM00220">
    <property type="entry name" value="S_TKc"/>
    <property type="match status" value="1"/>
</dbReference>
<dbReference type="PANTHER" id="PTHR44167">
    <property type="entry name" value="OVARIAN-SPECIFIC SERINE/THREONINE-PROTEIN KINASE LOK-RELATED"/>
    <property type="match status" value="1"/>
</dbReference>
<organism evidence="5 6">
    <name type="scientific">Tetradesmus obliquus</name>
    <name type="common">Green alga</name>
    <name type="synonym">Acutodesmus obliquus</name>
    <dbReference type="NCBI Taxonomy" id="3088"/>
    <lineage>
        <taxon>Eukaryota</taxon>
        <taxon>Viridiplantae</taxon>
        <taxon>Chlorophyta</taxon>
        <taxon>core chlorophytes</taxon>
        <taxon>Chlorophyceae</taxon>
        <taxon>CS clade</taxon>
        <taxon>Sphaeropleales</taxon>
        <taxon>Scenedesmaceae</taxon>
        <taxon>Tetradesmus</taxon>
    </lineage>
</organism>
<keyword evidence="2" id="KW-0472">Membrane</keyword>
<feature type="region of interest" description="Disordered" evidence="1">
    <location>
        <begin position="442"/>
        <end position="470"/>
    </location>
</feature>
<feature type="compositionally biased region" description="Low complexity" evidence="1">
    <location>
        <begin position="455"/>
        <end position="470"/>
    </location>
</feature>
<keyword evidence="3" id="KW-0732">Signal</keyword>
<gene>
    <name evidence="5" type="ORF">OEZ85_013642</name>
</gene>
<evidence type="ECO:0000256" key="1">
    <source>
        <dbReference type="SAM" id="MobiDB-lite"/>
    </source>
</evidence>
<sequence>MLSKHGVGRSAVLLITALACILYSSTAAAQLQPGPSSSKNSPRRALLQAPAAAAGGAAAKPQFENGFAAMLGLPEGKVIRDTYLNTFGTMSDPSMRLKFQGLLTLASDRNAKATFFWPLDGGFASISKQLCMSVQQIQDTLASAPDVALQYMNINILNGTTLMSSDFKDGANLQTMEPGFTLPLRKRVVNGATQWYFPKAAYNQDDVTLQRLDVTAGSAVIHFVDYLIFSPAQRTFWAQQAKNMKCGEGGGPVAAAKGADQLPPPQQSQGVNAGMIAGIAIAGAVAIAALVVLLVLLRRRPLAKRLSGAFGVASPQQQQKPGDAATRGMMPPVTPPYGGGAGSGSGDAGWQGLGSDFLDEAAAMRTPDITQETAPVAIKDPHHHAGAAAAMLGTPPLAYNSLTAPATPQSSTALARSSSSGKGLAAAVAAAAAGGGAAAAAAKGGVEGGKGAHGGSETSSSGSSGAKEAAFAEQLRRELHPQHGNPNIIGNYTNFTREVEHSNTAVYFCDGMHNNRQFALKFYASHEDFMAEMMAYKELGGPSSKFVPVLEMSYPGSSSYPTSVLVFERGQCTLETFARQRPSYFQQIDIFHQLVSAVQHLHEHGTVHRDLKPSNVVHFPEKFAWKLIDLATVARIGQKTKVVYTREYVSPEVAQAVVGGAVSIVAEPSWDLWGIGIIMWELATGQRYFPPEWSMDGGRRMWSALCGFEPLPHELIDISTMRGVDRGVMKLVRRLLQRDPALRPTPRQLLSERLFQARGVTTTQVSQGSNISHGSAGSGHLIIQE</sequence>
<dbReference type="Pfam" id="PF00069">
    <property type="entry name" value="Pkinase"/>
    <property type="match status" value="1"/>
</dbReference>
<evidence type="ECO:0000313" key="5">
    <source>
        <dbReference type="EMBL" id="WIA24021.1"/>
    </source>
</evidence>
<dbReference type="EMBL" id="CP126224">
    <property type="protein sequence ID" value="WIA24021.1"/>
    <property type="molecule type" value="Genomic_DNA"/>
</dbReference>
<dbReference type="InterPro" id="IPR000719">
    <property type="entry name" value="Prot_kinase_dom"/>
</dbReference>
<keyword evidence="2" id="KW-1133">Transmembrane helix</keyword>
<dbReference type="InterPro" id="IPR036378">
    <property type="entry name" value="FAS1_dom_sf"/>
</dbReference>
<feature type="region of interest" description="Disordered" evidence="1">
    <location>
        <begin position="765"/>
        <end position="785"/>
    </location>
</feature>
<name>A0ABY8UUF8_TETOB</name>
<feature type="compositionally biased region" description="Gly residues" evidence="1">
    <location>
        <begin position="337"/>
        <end position="352"/>
    </location>
</feature>
<feature type="compositionally biased region" description="Polar residues" evidence="1">
    <location>
        <begin position="765"/>
        <end position="775"/>
    </location>
</feature>
<reference evidence="5 6" key="1">
    <citation type="submission" date="2023-05" db="EMBL/GenBank/DDBJ databases">
        <title>A 100% complete, gapless, phased diploid assembly of the Scenedesmus obliquus UTEX 3031 genome.</title>
        <authorList>
            <person name="Biondi T.C."/>
            <person name="Hanschen E.R."/>
            <person name="Kwon T."/>
            <person name="Eng W."/>
            <person name="Kruse C.P.S."/>
            <person name="Koehler S.I."/>
            <person name="Kunde Y."/>
            <person name="Gleasner C.D."/>
            <person name="You Mak K.T."/>
            <person name="Polle J."/>
            <person name="Hovde B.T."/>
            <person name="Starkenburg S.R."/>
        </authorList>
    </citation>
    <scope>NUCLEOTIDE SEQUENCE [LARGE SCALE GENOMIC DNA]</scope>
    <source>
        <strain evidence="5 6">DOE0152z</strain>
    </source>
</reference>
<dbReference type="PANTHER" id="PTHR44167:SF18">
    <property type="entry name" value="PROTEIN KINASE DOMAIN-CONTAINING PROTEIN"/>
    <property type="match status" value="1"/>
</dbReference>
<proteinExistence type="predicted"/>
<dbReference type="PROSITE" id="PS51257">
    <property type="entry name" value="PROKAR_LIPOPROTEIN"/>
    <property type="match status" value="1"/>
</dbReference>
<keyword evidence="6" id="KW-1185">Reference proteome</keyword>
<accession>A0ABY8UUF8</accession>
<dbReference type="Gene3D" id="2.30.180.10">
    <property type="entry name" value="FAS1 domain"/>
    <property type="match status" value="1"/>
</dbReference>
<dbReference type="PROSITE" id="PS50011">
    <property type="entry name" value="PROTEIN_KINASE_DOM"/>
    <property type="match status" value="1"/>
</dbReference>
<dbReference type="Gene3D" id="1.10.510.10">
    <property type="entry name" value="Transferase(Phosphotransferase) domain 1"/>
    <property type="match status" value="1"/>
</dbReference>
<dbReference type="InterPro" id="IPR011009">
    <property type="entry name" value="Kinase-like_dom_sf"/>
</dbReference>
<feature type="chain" id="PRO_5047510023" description="Protein kinase domain-containing protein" evidence="3">
    <location>
        <begin position="29"/>
        <end position="785"/>
    </location>
</feature>
<feature type="compositionally biased region" description="Gly residues" evidence="1">
    <location>
        <begin position="445"/>
        <end position="454"/>
    </location>
</feature>
<evidence type="ECO:0000259" key="4">
    <source>
        <dbReference type="PROSITE" id="PS50011"/>
    </source>
</evidence>
<dbReference type="SUPFAM" id="SSF82153">
    <property type="entry name" value="FAS1 domain"/>
    <property type="match status" value="1"/>
</dbReference>
<dbReference type="Proteomes" id="UP001244341">
    <property type="component" value="Chromosome 17b"/>
</dbReference>
<dbReference type="SUPFAM" id="SSF56112">
    <property type="entry name" value="Protein kinase-like (PK-like)"/>
    <property type="match status" value="1"/>
</dbReference>
<keyword evidence="2" id="KW-0812">Transmembrane</keyword>
<feature type="region of interest" description="Disordered" evidence="1">
    <location>
        <begin position="312"/>
        <end position="352"/>
    </location>
</feature>
<feature type="signal peptide" evidence="3">
    <location>
        <begin position="1"/>
        <end position="28"/>
    </location>
</feature>
<feature type="transmembrane region" description="Helical" evidence="2">
    <location>
        <begin position="273"/>
        <end position="297"/>
    </location>
</feature>
<evidence type="ECO:0000256" key="3">
    <source>
        <dbReference type="SAM" id="SignalP"/>
    </source>
</evidence>
<protein>
    <recommendedName>
        <fullName evidence="4">Protein kinase domain-containing protein</fullName>
    </recommendedName>
</protein>
<evidence type="ECO:0000256" key="2">
    <source>
        <dbReference type="SAM" id="Phobius"/>
    </source>
</evidence>
<evidence type="ECO:0000313" key="6">
    <source>
        <dbReference type="Proteomes" id="UP001244341"/>
    </source>
</evidence>